<evidence type="ECO:0000256" key="3">
    <source>
        <dbReference type="ARBA" id="ARBA00022475"/>
    </source>
</evidence>
<evidence type="ECO:0000256" key="1">
    <source>
        <dbReference type="ARBA" id="ARBA00004651"/>
    </source>
</evidence>
<feature type="domain" description="VTT" evidence="8">
    <location>
        <begin position="33"/>
        <end position="158"/>
    </location>
</feature>
<keyword evidence="3 7" id="KW-1003">Cell membrane</keyword>
<dbReference type="KEGG" id="dge:Dgeo_2482"/>
<dbReference type="eggNOG" id="COG0586">
    <property type="taxonomic scope" value="Bacteria"/>
</dbReference>
<evidence type="ECO:0000256" key="7">
    <source>
        <dbReference type="RuleBase" id="RU367016"/>
    </source>
</evidence>
<evidence type="ECO:0000256" key="4">
    <source>
        <dbReference type="ARBA" id="ARBA00022692"/>
    </source>
</evidence>
<dbReference type="InterPro" id="IPR032816">
    <property type="entry name" value="VTT_dom"/>
</dbReference>
<gene>
    <name evidence="9" type="ordered locus">Dgeo_2482</name>
</gene>
<feature type="transmembrane region" description="Helical" evidence="7">
    <location>
        <begin position="12"/>
        <end position="33"/>
    </location>
</feature>
<dbReference type="RefSeq" id="WP_011526079.1">
    <property type="nucleotide sequence ID" value="NC_008010.2"/>
</dbReference>
<evidence type="ECO:0000256" key="5">
    <source>
        <dbReference type="ARBA" id="ARBA00022989"/>
    </source>
</evidence>
<dbReference type="Proteomes" id="UP000002431">
    <property type="component" value="Plasmid pDGEO01"/>
</dbReference>
<dbReference type="PANTHER" id="PTHR30353:SF0">
    <property type="entry name" value="TRANSMEMBRANE PROTEIN"/>
    <property type="match status" value="1"/>
</dbReference>
<proteinExistence type="inferred from homology"/>
<comment type="subcellular location">
    <subcellularLocation>
        <location evidence="1 7">Cell membrane</location>
        <topology evidence="1 7">Multi-pass membrane protein</topology>
    </subcellularLocation>
</comment>
<dbReference type="HOGENOM" id="CLU_044208_6_0_0"/>
<feature type="transmembrane region" description="Helical" evidence="7">
    <location>
        <begin position="138"/>
        <end position="158"/>
    </location>
</feature>
<accession>Q1J3L8</accession>
<dbReference type="InterPro" id="IPR032818">
    <property type="entry name" value="DedA-like"/>
</dbReference>
<keyword evidence="10" id="KW-1185">Reference proteome</keyword>
<geneLocation type="plasmid" evidence="9 10">
    <name>pDGEO01</name>
</geneLocation>
<evidence type="ECO:0000313" key="9">
    <source>
        <dbReference type="EMBL" id="ABF43916.1"/>
    </source>
</evidence>
<dbReference type="EMBL" id="CP000358">
    <property type="protein sequence ID" value="ABF43916.1"/>
    <property type="molecule type" value="Genomic_DNA"/>
</dbReference>
<dbReference type="PANTHER" id="PTHR30353">
    <property type="entry name" value="INNER MEMBRANE PROTEIN DEDA-RELATED"/>
    <property type="match status" value="1"/>
</dbReference>
<sequence length="198" mass="21214">MSFDLTHLLHSASYAGIFGIVFAETGLLIGFFLPGDTLLITAGILAQQGNLSLAGVMLAVAAGAILGDSTGYALGRRFGPAIFQRPDSRLFRPEYVTRTRAFFERYGGLALTLAQFVPIVRTVAPTLAGVGQMPYPRFVTFNVIGVLLWAGAVPLLGYWLGGLVPHLDRYILLVVGAVVLLSLVAVGVELRKGRLARR</sequence>
<reference evidence="9" key="1">
    <citation type="submission" date="2006-04" db="EMBL/GenBank/DDBJ databases">
        <title>Complete sequence of plasmid1 pDGEO01 of Deinococcus geothermalis DSM 11300.</title>
        <authorList>
            <consortium name="US DOE Joint Genome Institute"/>
            <person name="Copeland A."/>
            <person name="Lucas S."/>
            <person name="Lapidus A."/>
            <person name="Barry K."/>
            <person name="Detter J.C."/>
            <person name="Glavina del Rio T."/>
            <person name="Hammon N."/>
            <person name="Israni S."/>
            <person name="Dalin E."/>
            <person name="Tice H."/>
            <person name="Pitluck S."/>
            <person name="Brettin T."/>
            <person name="Bruce D."/>
            <person name="Han C."/>
            <person name="Tapia R."/>
            <person name="Saunders E."/>
            <person name="Gilna P."/>
            <person name="Schmutz J."/>
            <person name="Larimer F."/>
            <person name="Land M."/>
            <person name="Hauser L."/>
            <person name="Kyrpides N."/>
            <person name="Kim E."/>
            <person name="Daly M.J."/>
            <person name="Fredrickson J.K."/>
            <person name="Makarova K.S."/>
            <person name="Gaidamakova E.K."/>
            <person name="Zhai M."/>
            <person name="Richardson P."/>
        </authorList>
    </citation>
    <scope>NUCLEOTIDE SEQUENCE</scope>
    <source>
        <strain evidence="9">DSM 11300</strain>
        <plasmid evidence="9">pDGEO01</plasmid>
    </source>
</reference>
<evidence type="ECO:0000313" key="10">
    <source>
        <dbReference type="Proteomes" id="UP000002431"/>
    </source>
</evidence>
<dbReference type="AlphaFoldDB" id="Q1J3L8"/>
<feature type="transmembrane region" description="Helical" evidence="7">
    <location>
        <begin position="53"/>
        <end position="75"/>
    </location>
</feature>
<evidence type="ECO:0000256" key="6">
    <source>
        <dbReference type="ARBA" id="ARBA00023136"/>
    </source>
</evidence>
<evidence type="ECO:0000259" key="8">
    <source>
        <dbReference type="Pfam" id="PF09335"/>
    </source>
</evidence>
<feature type="transmembrane region" description="Helical" evidence="7">
    <location>
        <begin position="170"/>
        <end position="190"/>
    </location>
</feature>
<keyword evidence="6 7" id="KW-0472">Membrane</keyword>
<organism evidence="9 10">
    <name type="scientific">Deinococcus geothermalis (strain DSM 11300 / CIP 105573 / AG-3a)</name>
    <dbReference type="NCBI Taxonomy" id="319795"/>
    <lineage>
        <taxon>Bacteria</taxon>
        <taxon>Thermotogati</taxon>
        <taxon>Deinococcota</taxon>
        <taxon>Deinococci</taxon>
        <taxon>Deinococcales</taxon>
        <taxon>Deinococcaceae</taxon>
        <taxon>Deinococcus</taxon>
    </lineage>
</organism>
<protein>
    <submittedName>
        <fullName evidence="9">DedA protein</fullName>
    </submittedName>
</protein>
<dbReference type="GO" id="GO:0005886">
    <property type="term" value="C:plasma membrane"/>
    <property type="evidence" value="ECO:0007669"/>
    <property type="project" value="UniProtKB-SubCell"/>
</dbReference>
<keyword evidence="4 7" id="KW-0812">Transmembrane</keyword>
<keyword evidence="9" id="KW-0614">Plasmid</keyword>
<dbReference type="Pfam" id="PF09335">
    <property type="entry name" value="VTT_dom"/>
    <property type="match status" value="1"/>
</dbReference>
<keyword evidence="5 7" id="KW-1133">Transmembrane helix</keyword>
<comment type="similarity">
    <text evidence="2 7">Belongs to the DedA family.</text>
</comment>
<evidence type="ECO:0000256" key="2">
    <source>
        <dbReference type="ARBA" id="ARBA00010792"/>
    </source>
</evidence>
<name>Q1J3L8_DEIGD</name>